<dbReference type="RefSeq" id="WP_344017768.1">
    <property type="nucleotide sequence ID" value="NZ_BAAAJK010000001.1"/>
</dbReference>
<dbReference type="SUPFAM" id="SSF52540">
    <property type="entry name" value="P-loop containing nucleoside triphosphate hydrolases"/>
    <property type="match status" value="1"/>
</dbReference>
<feature type="transmembrane region" description="Helical" evidence="7">
    <location>
        <begin position="51"/>
        <end position="75"/>
    </location>
</feature>
<feature type="transmembrane region" description="Helical" evidence="7">
    <location>
        <begin position="154"/>
        <end position="173"/>
    </location>
</feature>
<dbReference type="InterPro" id="IPR017871">
    <property type="entry name" value="ABC_transporter-like_CS"/>
</dbReference>
<feature type="transmembrane region" description="Helical" evidence="7">
    <location>
        <begin position="130"/>
        <end position="148"/>
    </location>
</feature>
<keyword evidence="6 7" id="KW-0472">Membrane</keyword>
<reference evidence="10 11" key="1">
    <citation type="journal article" date="2019" name="Int. J. Syst. Evol. Microbiol.">
        <title>The Global Catalogue of Microorganisms (GCM) 10K type strain sequencing project: providing services to taxonomists for standard genome sequencing and annotation.</title>
        <authorList>
            <consortium name="The Broad Institute Genomics Platform"/>
            <consortium name="The Broad Institute Genome Sequencing Center for Infectious Disease"/>
            <person name="Wu L."/>
            <person name="Ma J."/>
        </authorList>
    </citation>
    <scope>NUCLEOTIDE SEQUENCE [LARGE SCALE GENOMIC DNA]</scope>
    <source>
        <strain evidence="10 11">JCM 11896</strain>
    </source>
</reference>
<proteinExistence type="predicted"/>
<feature type="transmembrane region" description="Helical" evidence="7">
    <location>
        <begin position="15"/>
        <end position="39"/>
    </location>
</feature>
<feature type="transmembrane region" description="Helical" evidence="7">
    <location>
        <begin position="262"/>
        <end position="284"/>
    </location>
</feature>
<dbReference type="Pfam" id="PF00664">
    <property type="entry name" value="ABC_membrane"/>
    <property type="match status" value="1"/>
</dbReference>
<comment type="subcellular location">
    <subcellularLocation>
        <location evidence="1">Cell membrane</location>
        <topology evidence="1">Multi-pass membrane protein</topology>
    </subcellularLocation>
</comment>
<evidence type="ECO:0000256" key="4">
    <source>
        <dbReference type="ARBA" id="ARBA00022840"/>
    </source>
</evidence>
<dbReference type="PROSITE" id="PS00211">
    <property type="entry name" value="ABC_TRANSPORTER_1"/>
    <property type="match status" value="1"/>
</dbReference>
<evidence type="ECO:0000313" key="10">
    <source>
        <dbReference type="EMBL" id="GAA1380010.1"/>
    </source>
</evidence>
<evidence type="ECO:0000259" key="9">
    <source>
        <dbReference type="PROSITE" id="PS50929"/>
    </source>
</evidence>
<comment type="caution">
    <text evidence="10">The sequence shown here is derived from an EMBL/GenBank/DDBJ whole genome shotgun (WGS) entry which is preliminary data.</text>
</comment>
<keyword evidence="3" id="KW-0547">Nucleotide-binding</keyword>
<dbReference type="PANTHER" id="PTHR24221:SF654">
    <property type="entry name" value="ATP-BINDING CASSETTE SUB-FAMILY B MEMBER 6"/>
    <property type="match status" value="1"/>
</dbReference>
<accession>A0ABN1XJA9</accession>
<dbReference type="Gene3D" id="3.40.50.300">
    <property type="entry name" value="P-loop containing nucleotide triphosphate hydrolases"/>
    <property type="match status" value="1"/>
</dbReference>
<dbReference type="Gene3D" id="1.20.1560.10">
    <property type="entry name" value="ABC transporter type 1, transmembrane domain"/>
    <property type="match status" value="1"/>
</dbReference>
<feature type="domain" description="ABC transporter" evidence="8">
    <location>
        <begin position="331"/>
        <end position="565"/>
    </location>
</feature>
<evidence type="ECO:0000256" key="6">
    <source>
        <dbReference type="ARBA" id="ARBA00023136"/>
    </source>
</evidence>
<dbReference type="PROSITE" id="PS50929">
    <property type="entry name" value="ABC_TM1F"/>
    <property type="match status" value="1"/>
</dbReference>
<dbReference type="PANTHER" id="PTHR24221">
    <property type="entry name" value="ATP-BINDING CASSETTE SUB-FAMILY B"/>
    <property type="match status" value="1"/>
</dbReference>
<dbReference type="InterPro" id="IPR036640">
    <property type="entry name" value="ABC1_TM_sf"/>
</dbReference>
<dbReference type="InterPro" id="IPR039421">
    <property type="entry name" value="Type_1_exporter"/>
</dbReference>
<dbReference type="CDD" id="cd07346">
    <property type="entry name" value="ABC_6TM_exporters"/>
    <property type="match status" value="1"/>
</dbReference>
<dbReference type="Proteomes" id="UP001501414">
    <property type="component" value="Unassembled WGS sequence"/>
</dbReference>
<dbReference type="Pfam" id="PF00005">
    <property type="entry name" value="ABC_tran"/>
    <property type="match status" value="1"/>
</dbReference>
<evidence type="ECO:0000313" key="11">
    <source>
        <dbReference type="Proteomes" id="UP001501414"/>
    </source>
</evidence>
<keyword evidence="5 7" id="KW-1133">Transmembrane helix</keyword>
<keyword evidence="4 10" id="KW-0067">ATP-binding</keyword>
<dbReference type="GO" id="GO:0005524">
    <property type="term" value="F:ATP binding"/>
    <property type="evidence" value="ECO:0007669"/>
    <property type="project" value="UniProtKB-KW"/>
</dbReference>
<dbReference type="InterPro" id="IPR027417">
    <property type="entry name" value="P-loop_NTPase"/>
</dbReference>
<evidence type="ECO:0000256" key="5">
    <source>
        <dbReference type="ARBA" id="ARBA00022989"/>
    </source>
</evidence>
<feature type="domain" description="ABC transmembrane type-1" evidence="9">
    <location>
        <begin position="16"/>
        <end position="294"/>
    </location>
</feature>
<protein>
    <submittedName>
        <fullName evidence="10">ABC transporter ATP-binding protein</fullName>
    </submittedName>
</protein>
<evidence type="ECO:0000256" key="3">
    <source>
        <dbReference type="ARBA" id="ARBA00022741"/>
    </source>
</evidence>
<evidence type="ECO:0000256" key="1">
    <source>
        <dbReference type="ARBA" id="ARBA00004651"/>
    </source>
</evidence>
<gene>
    <name evidence="10" type="ORF">GCM10009613_03610</name>
</gene>
<dbReference type="EMBL" id="BAAAJK010000001">
    <property type="protein sequence ID" value="GAA1380010.1"/>
    <property type="molecule type" value="Genomic_DNA"/>
</dbReference>
<keyword evidence="2 7" id="KW-0812">Transmembrane</keyword>
<dbReference type="InterPro" id="IPR003439">
    <property type="entry name" value="ABC_transporter-like_ATP-bd"/>
</dbReference>
<dbReference type="InterPro" id="IPR003593">
    <property type="entry name" value="AAA+_ATPase"/>
</dbReference>
<dbReference type="PROSITE" id="PS50893">
    <property type="entry name" value="ABC_TRANSPORTER_2"/>
    <property type="match status" value="1"/>
</dbReference>
<evidence type="ECO:0000256" key="7">
    <source>
        <dbReference type="SAM" id="Phobius"/>
    </source>
</evidence>
<keyword evidence="11" id="KW-1185">Reference proteome</keyword>
<dbReference type="SUPFAM" id="SSF90123">
    <property type="entry name" value="ABC transporter transmembrane region"/>
    <property type="match status" value="1"/>
</dbReference>
<evidence type="ECO:0000259" key="8">
    <source>
        <dbReference type="PROSITE" id="PS50893"/>
    </source>
</evidence>
<name>A0ABN1XJA9_9PSEU</name>
<sequence>MATVRELVAPVRARLVLGAALGGLGAVVGVLPAIAVAEIARGLLSGTTALLWPWAVTAVLAVPAGSLLTFAGIGVTHRADARFRLLTRRRIVQHLARLPLGWFGQHGSGAVKKAVADDVLRMHTLVAHTTVDAVAAVVGPLTALGYLAWLDWRFTVLVLLYLAGVVAALTPAFRRAGREHAEDHERATTRLGAAAVELGDGVEVVKTYGSGSGVFRRFTDAVDRVSEVTLRWMSIIGVPYTALTILLSPAALLLWITSTGTLFVLLGWASAGTVAGVLAVAIGLPSGIEQLIRLGYHVDDARRGAAEIGRVLDQPPLPEPADPRPPGDGRVEFRDVGLVHDDGTRALDGVSLVLEPGTCTAVVGASGAGKSSLAGLLPRFRDVTEGAVLIGGVDVREIAARDLLGSVSFVFQDTVLLRDTVRANIRLGRPGADDADVETAARAALIHDRIVRLPQGYDTVLDGRGGGLSGGEAQRVAVARAILQDAPLVVLDEATAHADPQSEAAVQEALRRLVRGRTALVIAHRLHTITSADRIVLLDAGRIAEQGTHAELLARDGRYARMWRLARRPAVLGSAG</sequence>
<evidence type="ECO:0000256" key="2">
    <source>
        <dbReference type="ARBA" id="ARBA00022692"/>
    </source>
</evidence>
<dbReference type="InterPro" id="IPR011527">
    <property type="entry name" value="ABC1_TM_dom"/>
</dbReference>
<dbReference type="SMART" id="SM00382">
    <property type="entry name" value="AAA"/>
    <property type="match status" value="1"/>
</dbReference>
<feature type="transmembrane region" description="Helical" evidence="7">
    <location>
        <begin position="232"/>
        <end position="256"/>
    </location>
</feature>
<organism evidence="10 11">
    <name type="scientific">Pseudonocardia kongjuensis</name>
    <dbReference type="NCBI Taxonomy" id="102227"/>
    <lineage>
        <taxon>Bacteria</taxon>
        <taxon>Bacillati</taxon>
        <taxon>Actinomycetota</taxon>
        <taxon>Actinomycetes</taxon>
        <taxon>Pseudonocardiales</taxon>
        <taxon>Pseudonocardiaceae</taxon>
        <taxon>Pseudonocardia</taxon>
    </lineage>
</organism>